<gene>
    <name evidence="1" type="ORF">EI74_0428</name>
</gene>
<comment type="caution">
    <text evidence="1">The sequence shown here is derived from an EMBL/GenBank/DDBJ whole genome shotgun (WGS) entry which is preliminary data.</text>
</comment>
<proteinExistence type="predicted"/>
<dbReference type="GO" id="GO:0016853">
    <property type="term" value="F:isomerase activity"/>
    <property type="evidence" value="ECO:0007669"/>
    <property type="project" value="UniProtKB-KW"/>
</dbReference>
<dbReference type="Gene3D" id="3.40.50.1360">
    <property type="match status" value="1"/>
</dbReference>
<organism evidence="1 2">
    <name type="scientific">Mycoplasma testudineum</name>
    <dbReference type="NCBI Taxonomy" id="244584"/>
    <lineage>
        <taxon>Bacteria</taxon>
        <taxon>Bacillati</taxon>
        <taxon>Mycoplasmatota</taxon>
        <taxon>Mollicutes</taxon>
        <taxon>Mycoplasmataceae</taxon>
        <taxon>Mycoplasma</taxon>
    </lineage>
</organism>
<sequence>MKIEEYSDIKEASIILAQKVNAIVKTNEKSKILFQASEKLTDFYFFLTHLAYEEFVDFDKVRFYSNLELDNIDESSTESFYHFLNEKFISKTLLEDIHFPDENNFSEILNHDKVIDVAVLVLNQNGSFTYSSQNLDNKICIKDKATTQNTELLLQNQKENITNNTSIWSMPISTLLKVKKLYIFAIDNFALELIEKAKSYSEFDPDFQLSIISQLDDVEFSILKSK</sequence>
<reference evidence="1 2" key="1">
    <citation type="submission" date="2019-03" db="EMBL/GenBank/DDBJ databases">
        <title>Genomic Encyclopedia of Archaeal and Bacterial Type Strains, Phase II (KMG-II): from individual species to whole genera.</title>
        <authorList>
            <person name="Goeker M."/>
        </authorList>
    </citation>
    <scope>NUCLEOTIDE SEQUENCE [LARGE SCALE GENOMIC DNA]</scope>
    <source>
        <strain evidence="1 2">ATCC 700618</strain>
    </source>
</reference>
<protein>
    <submittedName>
        <fullName evidence="1">6-phosphogluconolactonase/glucosamine-6-phosphate isomerase/deaminase</fullName>
    </submittedName>
</protein>
<dbReference type="EMBL" id="SNWN01000011">
    <property type="protein sequence ID" value="TDO20351.1"/>
    <property type="molecule type" value="Genomic_DNA"/>
</dbReference>
<keyword evidence="2" id="KW-1185">Reference proteome</keyword>
<name>A0A4R6IF54_9MOLU</name>
<dbReference type="SUPFAM" id="SSF100950">
    <property type="entry name" value="NagB/RpiA/CoA transferase-like"/>
    <property type="match status" value="1"/>
</dbReference>
<accession>A0A4R6IF54</accession>
<dbReference type="AlphaFoldDB" id="A0A4R6IF54"/>
<dbReference type="RefSeq" id="WP_094254594.1">
    <property type="nucleotide sequence ID" value="NZ_NNCE01000003.1"/>
</dbReference>
<evidence type="ECO:0000313" key="1">
    <source>
        <dbReference type="EMBL" id="TDO20351.1"/>
    </source>
</evidence>
<dbReference type="Proteomes" id="UP000295518">
    <property type="component" value="Unassembled WGS sequence"/>
</dbReference>
<keyword evidence="1" id="KW-0413">Isomerase</keyword>
<dbReference type="InterPro" id="IPR037171">
    <property type="entry name" value="NagB/RpiA_transferase-like"/>
</dbReference>
<evidence type="ECO:0000313" key="2">
    <source>
        <dbReference type="Proteomes" id="UP000295518"/>
    </source>
</evidence>